<keyword evidence="17" id="KW-1185">Reference proteome</keyword>
<keyword evidence="11" id="KW-0333">Golgi apparatus</keyword>
<comment type="caution">
    <text evidence="16">The sequence shown here is derived from an EMBL/GenBank/DDBJ whole genome shotgun (WGS) entry which is preliminary data.</text>
</comment>
<dbReference type="GO" id="GO:0015031">
    <property type="term" value="P:protein transport"/>
    <property type="evidence" value="ECO:0007669"/>
    <property type="project" value="UniProtKB-KW"/>
</dbReference>
<evidence type="ECO:0000256" key="2">
    <source>
        <dbReference type="ARBA" id="ARBA00004179"/>
    </source>
</evidence>
<dbReference type="InterPro" id="IPR001683">
    <property type="entry name" value="PX_dom"/>
</dbReference>
<reference evidence="16" key="1">
    <citation type="journal article" date="2023" name="Science">
        <title>Elucidation of the pathway for biosynthesis of saponin adjuvants from the soapbark tree.</title>
        <authorList>
            <person name="Reed J."/>
            <person name="Orme A."/>
            <person name="El-Demerdash A."/>
            <person name="Owen C."/>
            <person name="Martin L.B.B."/>
            <person name="Misra R.C."/>
            <person name="Kikuchi S."/>
            <person name="Rejzek M."/>
            <person name="Martin A.C."/>
            <person name="Harkess A."/>
            <person name="Leebens-Mack J."/>
            <person name="Louveau T."/>
            <person name="Stephenson M.J."/>
            <person name="Osbourn A."/>
        </authorList>
    </citation>
    <scope>NUCLEOTIDE SEQUENCE</scope>
    <source>
        <strain evidence="16">S10</strain>
    </source>
</reference>
<comment type="similarity">
    <text evidence="5">Belongs to the sorting nexin family.</text>
</comment>
<dbReference type="GO" id="GO:0005794">
    <property type="term" value="C:Golgi apparatus"/>
    <property type="evidence" value="ECO:0007669"/>
    <property type="project" value="UniProtKB-SubCell"/>
</dbReference>
<dbReference type="PANTHER" id="PTHR46757">
    <property type="entry name" value="SORTING NEXIN-RELATED"/>
    <property type="match status" value="1"/>
</dbReference>
<dbReference type="PROSITE" id="PS50195">
    <property type="entry name" value="PX"/>
    <property type="match status" value="1"/>
</dbReference>
<evidence type="ECO:0000256" key="9">
    <source>
        <dbReference type="ARBA" id="ARBA00022753"/>
    </source>
</evidence>
<dbReference type="InterPro" id="IPR044279">
    <property type="entry name" value="SNX2A/B"/>
</dbReference>
<evidence type="ECO:0000256" key="4">
    <source>
        <dbReference type="ARBA" id="ARBA00004546"/>
    </source>
</evidence>
<dbReference type="EMBL" id="JARAOO010000008">
    <property type="protein sequence ID" value="KAJ7959895.1"/>
    <property type="molecule type" value="Genomic_DNA"/>
</dbReference>
<keyword evidence="6" id="KW-0813">Transport</keyword>
<evidence type="ECO:0000256" key="14">
    <source>
        <dbReference type="SAM" id="MobiDB-lite"/>
    </source>
</evidence>
<dbReference type="PANTHER" id="PTHR46757:SF11">
    <property type="entry name" value="SORTING NEXIN 2A"/>
    <property type="match status" value="1"/>
</dbReference>
<evidence type="ECO:0000313" key="16">
    <source>
        <dbReference type="EMBL" id="KAJ7959896.1"/>
    </source>
</evidence>
<dbReference type="Gene3D" id="3.30.1520.10">
    <property type="entry name" value="Phox-like domain"/>
    <property type="match status" value="1"/>
</dbReference>
<feature type="region of interest" description="Disordered" evidence="14">
    <location>
        <begin position="106"/>
        <end position="131"/>
    </location>
</feature>
<dbReference type="Proteomes" id="UP001163823">
    <property type="component" value="Chromosome 8"/>
</dbReference>
<dbReference type="KEGG" id="qsa:O6P43_020413"/>
<evidence type="ECO:0000313" key="17">
    <source>
        <dbReference type="Proteomes" id="UP001163823"/>
    </source>
</evidence>
<evidence type="ECO:0000256" key="10">
    <source>
        <dbReference type="ARBA" id="ARBA00022927"/>
    </source>
</evidence>
<proteinExistence type="inferred from homology"/>
<evidence type="ECO:0000256" key="1">
    <source>
        <dbReference type="ARBA" id="ARBA00004125"/>
    </source>
</evidence>
<evidence type="ECO:0000256" key="6">
    <source>
        <dbReference type="ARBA" id="ARBA00022448"/>
    </source>
</evidence>
<gene>
    <name evidence="16" type="ORF">O6P43_020413</name>
</gene>
<dbReference type="InterPro" id="IPR015404">
    <property type="entry name" value="Vps5_C"/>
</dbReference>
<dbReference type="GO" id="GO:0035091">
    <property type="term" value="F:phosphatidylinositol binding"/>
    <property type="evidence" value="ECO:0007669"/>
    <property type="project" value="InterPro"/>
</dbReference>
<protein>
    <submittedName>
        <fullName evidence="16">Sorting nexin 2B</fullName>
    </submittedName>
</protein>
<keyword evidence="12" id="KW-0472">Membrane</keyword>
<dbReference type="AlphaFoldDB" id="A0AAD7LM86"/>
<dbReference type="GO" id="GO:0032585">
    <property type="term" value="C:multivesicular body membrane"/>
    <property type="evidence" value="ECO:0007669"/>
    <property type="project" value="UniProtKB-ARBA"/>
</dbReference>
<dbReference type="SUPFAM" id="SSF64268">
    <property type="entry name" value="PX domain"/>
    <property type="match status" value="1"/>
</dbReference>
<feature type="coiled-coil region" evidence="13">
    <location>
        <begin position="449"/>
        <end position="522"/>
    </location>
</feature>
<dbReference type="SUPFAM" id="SSF103657">
    <property type="entry name" value="BAR/IMD domain-like"/>
    <property type="match status" value="1"/>
</dbReference>
<keyword evidence="13" id="KW-0175">Coiled coil</keyword>
<evidence type="ECO:0000256" key="11">
    <source>
        <dbReference type="ARBA" id="ARBA00023034"/>
    </source>
</evidence>
<evidence type="ECO:0000256" key="7">
    <source>
        <dbReference type="ARBA" id="ARBA00022490"/>
    </source>
</evidence>
<dbReference type="InterPro" id="IPR036871">
    <property type="entry name" value="PX_dom_sf"/>
</dbReference>
<feature type="region of interest" description="Disordered" evidence="14">
    <location>
        <begin position="47"/>
        <end position="85"/>
    </location>
</feature>
<keyword evidence="9" id="KW-0967">Endosome</keyword>
<keyword evidence="10" id="KW-0653">Protein transport</keyword>
<sequence length="564" mass="63042">MMGSENNGFEEAHLYASREEMENHVLNDPLNNKSYLSYRSALSSLSETHNPLSPPIVAAPADSDPLLSPPLQYRDLRKPNVPDNSYIEPPSYADVIFSPFDGDSVNDVNGVESPSRSSDSSQSLSRSPSSSSEYIKITVSNPLKEQELSNSIVPGSNTYVTYLITTRTNIPEFGGSEFSVRRRFKDVVTLSDRLAESYRGFFIPPRPDKSIVESQVMQKQEFVEQRRVALEKYLRRLAAHPVIKKGDELKVFLQVQGKLPLSSTTDVASRVLDGAVKLPKQLLGESVVAPDEVVQPAKGGRDLLRLFKELKQSMANDWGGSKPQVVEEDKEFLENKKRIQDLEQKVNNASSQAESLVKAQQDMGETMGELGLAFIKLTKFENEEAIDNSQRVRAADMKGLATAAVKASRFYRELNAQTVKNLDTLHEYLGMMLAVHSAFTDRSSALLTVQTLLSELSSLESRAEKLEAASSKIFGGDRSRIRKIEELKETLRATEDAKNVASREYERIKENNRSELERLDRERHADFLNMLKGFVVSQVGYAEKIANVWTKVVDETSGYAKESS</sequence>
<dbReference type="FunFam" id="3.30.1520.10:FF:000059">
    <property type="entry name" value="Sorting nexin 2B"/>
    <property type="match status" value="1"/>
</dbReference>
<evidence type="ECO:0000259" key="15">
    <source>
        <dbReference type="PROSITE" id="PS50195"/>
    </source>
</evidence>
<dbReference type="Gene3D" id="1.20.1270.60">
    <property type="entry name" value="Arfaptin homology (AH) domain/BAR domain"/>
    <property type="match status" value="1"/>
</dbReference>
<feature type="domain" description="PX" evidence="15">
    <location>
        <begin position="140"/>
        <end position="260"/>
    </location>
</feature>
<organism evidence="16 17">
    <name type="scientific">Quillaja saponaria</name>
    <name type="common">Soap bark tree</name>
    <dbReference type="NCBI Taxonomy" id="32244"/>
    <lineage>
        <taxon>Eukaryota</taxon>
        <taxon>Viridiplantae</taxon>
        <taxon>Streptophyta</taxon>
        <taxon>Embryophyta</taxon>
        <taxon>Tracheophyta</taxon>
        <taxon>Spermatophyta</taxon>
        <taxon>Magnoliopsida</taxon>
        <taxon>eudicotyledons</taxon>
        <taxon>Gunneridae</taxon>
        <taxon>Pentapetalae</taxon>
        <taxon>rosids</taxon>
        <taxon>fabids</taxon>
        <taxon>Fabales</taxon>
        <taxon>Quillajaceae</taxon>
        <taxon>Quillaja</taxon>
    </lineage>
</organism>
<name>A0AAD7LM86_QUISA</name>
<keyword evidence="7" id="KW-0963">Cytoplasm</keyword>
<feature type="compositionally biased region" description="Low complexity" evidence="14">
    <location>
        <begin position="58"/>
        <end position="71"/>
    </location>
</feature>
<feature type="compositionally biased region" description="Low complexity" evidence="14">
    <location>
        <begin position="113"/>
        <end position="131"/>
    </location>
</feature>
<keyword evidence="8" id="KW-0597">Phosphoprotein</keyword>
<accession>A0AAD7LM86</accession>
<dbReference type="EMBL" id="JARAOO010000008">
    <property type="protein sequence ID" value="KAJ7959896.1"/>
    <property type="molecule type" value="Genomic_DNA"/>
</dbReference>
<comment type="subcellular location">
    <subcellularLocation>
        <location evidence="3">Cytoplasm</location>
    </subcellularLocation>
    <subcellularLocation>
        <location evidence="1">Endosome membrane</location>
        <topology evidence="1">Peripheral membrane protein</topology>
        <orientation evidence="1">Cytoplasmic side</orientation>
    </subcellularLocation>
    <subcellularLocation>
        <location evidence="4">Golgi apparatus</location>
        <location evidence="4">trans-Golgi network membrane</location>
        <topology evidence="4">Peripheral membrane protein</topology>
        <orientation evidence="4">Cytoplasmic side</orientation>
    </subcellularLocation>
    <subcellularLocation>
        <location evidence="2">Prevacuolar compartment membrane</location>
        <topology evidence="2">Peripheral membrane protein</topology>
        <orientation evidence="2">Cytoplasmic side</orientation>
    </subcellularLocation>
</comment>
<dbReference type="GO" id="GO:0030904">
    <property type="term" value="C:retromer complex"/>
    <property type="evidence" value="ECO:0007669"/>
    <property type="project" value="UniProtKB-ARBA"/>
</dbReference>
<dbReference type="CDD" id="cd06865">
    <property type="entry name" value="PX_SNX_like"/>
    <property type="match status" value="1"/>
</dbReference>
<dbReference type="GO" id="GO:0051604">
    <property type="term" value="P:protein maturation"/>
    <property type="evidence" value="ECO:0007669"/>
    <property type="project" value="UniProtKB-ARBA"/>
</dbReference>
<dbReference type="Pfam" id="PF00787">
    <property type="entry name" value="PX"/>
    <property type="match status" value="1"/>
</dbReference>
<evidence type="ECO:0000256" key="5">
    <source>
        <dbReference type="ARBA" id="ARBA00010883"/>
    </source>
</evidence>
<evidence type="ECO:0000256" key="13">
    <source>
        <dbReference type="SAM" id="Coils"/>
    </source>
</evidence>
<dbReference type="GO" id="GO:0090351">
    <property type="term" value="P:seedling development"/>
    <property type="evidence" value="ECO:0007669"/>
    <property type="project" value="UniProtKB-ARBA"/>
</dbReference>
<dbReference type="Pfam" id="PF09325">
    <property type="entry name" value="Vps5"/>
    <property type="match status" value="1"/>
</dbReference>
<dbReference type="GO" id="GO:0005829">
    <property type="term" value="C:cytosol"/>
    <property type="evidence" value="ECO:0007669"/>
    <property type="project" value="UniProtKB-ARBA"/>
</dbReference>
<dbReference type="InterPro" id="IPR027267">
    <property type="entry name" value="AH/BAR_dom_sf"/>
</dbReference>
<evidence type="ECO:0000256" key="3">
    <source>
        <dbReference type="ARBA" id="ARBA00004496"/>
    </source>
</evidence>
<evidence type="ECO:0000256" key="8">
    <source>
        <dbReference type="ARBA" id="ARBA00022553"/>
    </source>
</evidence>
<dbReference type="CDD" id="cd07596">
    <property type="entry name" value="BAR_SNX"/>
    <property type="match status" value="1"/>
</dbReference>
<dbReference type="FunFam" id="1.20.1270.60:FF:000081">
    <property type="entry name" value="Sorting nexin 2B"/>
    <property type="match status" value="1"/>
</dbReference>
<dbReference type="SMART" id="SM00312">
    <property type="entry name" value="PX"/>
    <property type="match status" value="1"/>
</dbReference>
<evidence type="ECO:0000256" key="12">
    <source>
        <dbReference type="ARBA" id="ARBA00023136"/>
    </source>
</evidence>
<feature type="coiled-coil region" evidence="13">
    <location>
        <begin position="325"/>
        <end position="359"/>
    </location>
</feature>